<dbReference type="AlphaFoldDB" id="A0A4U0VD02"/>
<dbReference type="STRING" id="329885.A0A4U0VD02"/>
<evidence type="ECO:0000313" key="3">
    <source>
        <dbReference type="Proteomes" id="UP000310066"/>
    </source>
</evidence>
<feature type="region of interest" description="Disordered" evidence="1">
    <location>
        <begin position="239"/>
        <end position="260"/>
    </location>
</feature>
<gene>
    <name evidence="2" type="ORF">B0A54_03846</name>
</gene>
<dbReference type="EMBL" id="NAJP01000007">
    <property type="protein sequence ID" value="TKA46890.1"/>
    <property type="molecule type" value="Genomic_DNA"/>
</dbReference>
<feature type="compositionally biased region" description="Low complexity" evidence="1">
    <location>
        <begin position="325"/>
        <end position="335"/>
    </location>
</feature>
<dbReference type="Proteomes" id="UP000310066">
    <property type="component" value="Unassembled WGS sequence"/>
</dbReference>
<evidence type="ECO:0000313" key="2">
    <source>
        <dbReference type="EMBL" id="TKA46890.1"/>
    </source>
</evidence>
<accession>A0A4U0VD02</accession>
<name>A0A4U0VD02_9PEZI</name>
<feature type="compositionally biased region" description="Polar residues" evidence="1">
    <location>
        <begin position="340"/>
        <end position="355"/>
    </location>
</feature>
<evidence type="ECO:0000256" key="1">
    <source>
        <dbReference type="SAM" id="MobiDB-lite"/>
    </source>
</evidence>
<feature type="compositionally biased region" description="Basic and acidic residues" evidence="1">
    <location>
        <begin position="194"/>
        <end position="207"/>
    </location>
</feature>
<dbReference type="OrthoDB" id="3251668at2759"/>
<feature type="region of interest" description="Disordered" evidence="1">
    <location>
        <begin position="180"/>
        <end position="207"/>
    </location>
</feature>
<feature type="region of interest" description="Disordered" evidence="1">
    <location>
        <begin position="538"/>
        <end position="570"/>
    </location>
</feature>
<sequence>MARVSFGSRAGGASDYLAHGTSVYRQSNVNGVYASLQDLTDALKREVTDCTQSELPELTTCELSISEEATLPLLRPGIGPYSDNGEHDLSPEYKTVWTDGTEGFPGVTGVLPKATITSILGAPEGQPRQIVQRAASRAIVQALEATDGFKYSFNNAWAAKDEGGLRFSYICQDSMQNKDRHANGFTKTQKHLKTPGEGERGPRKPTYDCKGSVSVKFSYARRRVDVYYRHYAIHTAVADRKAMPRPAPTHRPKGARTSLPTKLHAELAPPEPDMGGLHGALQDQRMTSTNAEGAASYPDRTEVYVPSRKRKRPWEVPAPSPNKPLSLLELLQQSEGAKSPTATQKADVKPTSTSALPPPIDYNLPSWQPPAPPPPFPVATPLATGKGPMSYRDWKSAPYPPPYQPQQQTRIGSFAPVAIPRLQPGYQTKPTPQAYQGLPSGKQHPKAQGMFSTLKPVRKDEYAGFEPQFAQLPQQKHTPNAPPTMALTQKTAGAAQSVFSTQQSYRTAVSATPAYPMGPVSMQGYATAASSQTFGRLTQSQSVPGGEVKEGSPDPWFPRRATTKATKNKPRLPPCPCGWMVGLPSSEQPPPAPASTALRVQVQQQEHQVCRVILNAFVRKED</sequence>
<organism evidence="2 3">
    <name type="scientific">Friedmanniomyces endolithicus</name>
    <dbReference type="NCBI Taxonomy" id="329885"/>
    <lineage>
        <taxon>Eukaryota</taxon>
        <taxon>Fungi</taxon>
        <taxon>Dikarya</taxon>
        <taxon>Ascomycota</taxon>
        <taxon>Pezizomycotina</taxon>
        <taxon>Dothideomycetes</taxon>
        <taxon>Dothideomycetidae</taxon>
        <taxon>Mycosphaerellales</taxon>
        <taxon>Teratosphaeriaceae</taxon>
        <taxon>Friedmanniomyces</taxon>
    </lineage>
</organism>
<protein>
    <submittedName>
        <fullName evidence="2">Uncharacterized protein</fullName>
    </submittedName>
</protein>
<reference evidence="2 3" key="1">
    <citation type="submission" date="2017-03" db="EMBL/GenBank/DDBJ databases">
        <title>Genomes of endolithic fungi from Antarctica.</title>
        <authorList>
            <person name="Coleine C."/>
            <person name="Masonjones S."/>
            <person name="Stajich J.E."/>
        </authorList>
    </citation>
    <scope>NUCLEOTIDE SEQUENCE [LARGE SCALE GENOMIC DNA]</scope>
    <source>
        <strain evidence="2 3">CCFEE 5311</strain>
    </source>
</reference>
<proteinExistence type="predicted"/>
<comment type="caution">
    <text evidence="2">The sequence shown here is derived from an EMBL/GenBank/DDBJ whole genome shotgun (WGS) entry which is preliminary data.</text>
</comment>
<feature type="region of interest" description="Disordered" evidence="1">
    <location>
        <begin position="289"/>
        <end position="355"/>
    </location>
</feature>